<dbReference type="OrthoDB" id="531008at2759"/>
<feature type="domain" description="Association with the SNF1 complex (ASC)" evidence="5">
    <location>
        <begin position="455"/>
        <end position="566"/>
    </location>
</feature>
<dbReference type="PANTHER" id="PTHR10343:SF84">
    <property type="entry name" value="5'-AMP-ACTIVATED PROTEIN KINASE SUBUNIT BETA-1"/>
    <property type="match status" value="1"/>
</dbReference>
<dbReference type="GO" id="GO:0005737">
    <property type="term" value="C:cytoplasm"/>
    <property type="evidence" value="ECO:0007669"/>
    <property type="project" value="UniProtKB-SubCell"/>
</dbReference>
<dbReference type="eggNOG" id="KOG1616">
    <property type="taxonomic scope" value="Eukaryota"/>
</dbReference>
<organism evidence="6 7">
    <name type="scientific">Paracoccidioides brasiliensis (strain Pb18)</name>
    <dbReference type="NCBI Taxonomy" id="502780"/>
    <lineage>
        <taxon>Eukaryota</taxon>
        <taxon>Fungi</taxon>
        <taxon>Dikarya</taxon>
        <taxon>Ascomycota</taxon>
        <taxon>Pezizomycotina</taxon>
        <taxon>Eurotiomycetes</taxon>
        <taxon>Eurotiomycetidae</taxon>
        <taxon>Onygenales</taxon>
        <taxon>Ajellomycetaceae</taxon>
        <taxon>Paracoccidioides</taxon>
    </lineage>
</organism>
<dbReference type="InParanoid" id="C1GG23"/>
<protein>
    <recommendedName>
        <fullName evidence="5">Association with the SNF1 complex (ASC) domain-containing protein</fullName>
    </recommendedName>
</protein>
<gene>
    <name evidence="6" type="ORF">PADG_06260</name>
</gene>
<name>C1GG23_PARBD</name>
<dbReference type="GO" id="GO:0019901">
    <property type="term" value="F:protein kinase binding"/>
    <property type="evidence" value="ECO:0007669"/>
    <property type="project" value="TreeGrafter"/>
</dbReference>
<dbReference type="AlphaFoldDB" id="C1GG23"/>
<dbReference type="InterPro" id="IPR032640">
    <property type="entry name" value="AMPK1_CBM"/>
</dbReference>
<dbReference type="Pfam" id="PF16561">
    <property type="entry name" value="AMPK1_CBM"/>
    <property type="match status" value="1"/>
</dbReference>
<evidence type="ECO:0000259" key="5">
    <source>
        <dbReference type="SMART" id="SM01010"/>
    </source>
</evidence>
<evidence type="ECO:0000256" key="2">
    <source>
        <dbReference type="ARBA" id="ARBA00010926"/>
    </source>
</evidence>
<dbReference type="SUPFAM" id="SSF160219">
    <property type="entry name" value="AMPKBI-like"/>
    <property type="match status" value="1"/>
</dbReference>
<dbReference type="InterPro" id="IPR013783">
    <property type="entry name" value="Ig-like_fold"/>
</dbReference>
<dbReference type="FunFam" id="2.60.40.10:FF:000562">
    <property type="entry name" value="Snf1 kinase complex beta-subunit Gal83"/>
    <property type="match status" value="1"/>
</dbReference>
<comment type="similarity">
    <text evidence="2">Belongs to the 5'-AMP-activated protein kinase beta subunit family.</text>
</comment>
<dbReference type="Pfam" id="PF04739">
    <property type="entry name" value="AMPKBI"/>
    <property type="match status" value="1"/>
</dbReference>
<dbReference type="VEuPathDB" id="FungiDB:PADG_06260"/>
<feature type="region of interest" description="Disordered" evidence="4">
    <location>
        <begin position="1"/>
        <end position="172"/>
    </location>
</feature>
<dbReference type="OMA" id="YYSASAH"/>
<dbReference type="InterPro" id="IPR037256">
    <property type="entry name" value="ASC_dom_sf"/>
</dbReference>
<evidence type="ECO:0000313" key="6">
    <source>
        <dbReference type="EMBL" id="EEH50181.2"/>
    </source>
</evidence>
<dbReference type="InterPro" id="IPR006828">
    <property type="entry name" value="ASC_dom"/>
</dbReference>
<proteinExistence type="inferred from homology"/>
<dbReference type="Proteomes" id="UP000001628">
    <property type="component" value="Unassembled WGS sequence"/>
</dbReference>
<dbReference type="HOGENOM" id="CLU_026512_0_0_1"/>
<dbReference type="GO" id="GO:0031588">
    <property type="term" value="C:nucleotide-activated protein kinase complex"/>
    <property type="evidence" value="ECO:0007669"/>
    <property type="project" value="TreeGrafter"/>
</dbReference>
<feature type="compositionally biased region" description="Low complexity" evidence="4">
    <location>
        <begin position="107"/>
        <end position="118"/>
    </location>
</feature>
<feature type="compositionally biased region" description="Basic and acidic residues" evidence="4">
    <location>
        <begin position="394"/>
        <end position="408"/>
    </location>
</feature>
<evidence type="ECO:0000256" key="3">
    <source>
        <dbReference type="ARBA" id="ARBA00022490"/>
    </source>
</evidence>
<keyword evidence="7" id="KW-1185">Reference proteome</keyword>
<dbReference type="InterPro" id="IPR014756">
    <property type="entry name" value="Ig_E-set"/>
</dbReference>
<feature type="region of interest" description="Disordered" evidence="4">
    <location>
        <begin position="394"/>
        <end position="458"/>
    </location>
</feature>
<keyword evidence="3" id="KW-0963">Cytoplasm</keyword>
<feature type="compositionally biased region" description="Polar residues" evidence="4">
    <location>
        <begin position="89"/>
        <end position="99"/>
    </location>
</feature>
<dbReference type="KEGG" id="pbn:PADG_06260"/>
<evidence type="ECO:0000313" key="7">
    <source>
        <dbReference type="Proteomes" id="UP000001628"/>
    </source>
</evidence>
<comment type="subcellular location">
    <subcellularLocation>
        <location evidence="1">Cytoplasm</location>
    </subcellularLocation>
</comment>
<reference evidence="6 7" key="1">
    <citation type="journal article" date="2011" name="PLoS Genet.">
        <title>Comparative genomic analysis of human fungal pathogens causing paracoccidioidomycosis.</title>
        <authorList>
            <person name="Desjardins C.A."/>
            <person name="Champion M.D."/>
            <person name="Holder J.W."/>
            <person name="Muszewska A."/>
            <person name="Goldberg J."/>
            <person name="Bailao A.M."/>
            <person name="Brigido M.M."/>
            <person name="Ferreira M.E."/>
            <person name="Garcia A.M."/>
            <person name="Grynberg M."/>
            <person name="Gujja S."/>
            <person name="Heiman D.I."/>
            <person name="Henn M.R."/>
            <person name="Kodira C.D."/>
            <person name="Leon-Narvaez H."/>
            <person name="Longo L.V."/>
            <person name="Ma L.J."/>
            <person name="Malavazi I."/>
            <person name="Matsuo A.L."/>
            <person name="Morais F.V."/>
            <person name="Pereira M."/>
            <person name="Rodriguez-Brito S."/>
            <person name="Sakthikumar S."/>
            <person name="Salem-Izacc S.M."/>
            <person name="Sykes S.M."/>
            <person name="Teixeira M.M."/>
            <person name="Vallejo M.C."/>
            <person name="Walter M.E."/>
            <person name="Yandava C."/>
            <person name="Young S."/>
            <person name="Zeng Q."/>
            <person name="Zucker J."/>
            <person name="Felipe M.S."/>
            <person name="Goldman G.H."/>
            <person name="Haas B.J."/>
            <person name="McEwen J.G."/>
            <person name="Nino-Vega G."/>
            <person name="Puccia R."/>
            <person name="San-Blas G."/>
            <person name="Soares C.M."/>
            <person name="Birren B.W."/>
            <person name="Cuomo C.A."/>
        </authorList>
    </citation>
    <scope>NUCLEOTIDE SEQUENCE [LARGE SCALE GENOMIC DNA]</scope>
    <source>
        <strain evidence="6 7">Pb18</strain>
    </source>
</reference>
<dbReference type="Gene3D" id="6.20.250.60">
    <property type="match status" value="1"/>
</dbReference>
<dbReference type="SUPFAM" id="SSF81296">
    <property type="entry name" value="E set domains"/>
    <property type="match status" value="1"/>
</dbReference>
<dbReference type="RefSeq" id="XP_010761666.1">
    <property type="nucleotide sequence ID" value="XM_010763364.1"/>
</dbReference>
<dbReference type="STRING" id="502780.C1GG23"/>
<evidence type="ECO:0000256" key="4">
    <source>
        <dbReference type="SAM" id="MobiDB-lite"/>
    </source>
</evidence>
<dbReference type="PANTHER" id="PTHR10343">
    <property type="entry name" value="5'-AMP-ACTIVATED PROTEIN KINASE , BETA SUBUNIT"/>
    <property type="match status" value="1"/>
</dbReference>
<feature type="compositionally biased region" description="Low complexity" evidence="4">
    <location>
        <begin position="52"/>
        <end position="62"/>
    </location>
</feature>
<accession>C1GG23</accession>
<evidence type="ECO:0000256" key="1">
    <source>
        <dbReference type="ARBA" id="ARBA00004496"/>
    </source>
</evidence>
<dbReference type="GeneID" id="22585027"/>
<dbReference type="InterPro" id="IPR050827">
    <property type="entry name" value="CRP1_MDG1_kinase"/>
</dbReference>
<sequence length="571" mass="62083">MGNTPSKPPSGGADSTNTTATTNTSNYSTAGSLSSAPSGKRVNRRSSIHALSGTTGTGSKSTAADPSASHESATGHPVPHRQQPPVPQWLQQSRILSESSRCDTYHSQQQSEQQQQQQRNARRFYRDNNDRHNRGYTRSDSGQHTHPARPRETSPELGKAKTKAVRVPANNNYNYNRRAYHHNQQRNDQYPIIEPSGPMQHGYYGASAHLSRPPRLPLPIGDATTAPGSPIIAPSSLAGAVPVLVDKGKTGEKDSVGSGLGLGLGDEEEEMVDELEGEVGVMDVGEEGVMGMGMGMGVGGAGVNKAVPTTIEWRGGGEKVYVTGTFVNWERKFRLQKSETEPNLQTATLQLRPGTHHLKFIVDGIMNTSDLLPTAVDFTNHLVNYIEVTPELEELPRQRRESDREKSPKYTIPPGLYPPQVLPDTLEIHPDQDSESDERDQRQRRRQQQRQAPEEEIPLGDFRALIPPFLTDIDGGGADGSGSARYQQAANVVRDAPTPPMLPLLLGRSILNSATPMKDDSSVLNVPNHTVLNHLATSSIKNGVLATSVTTRYKTKCVTTIVYKPTADVTG</sequence>
<dbReference type="EMBL" id="KN275964">
    <property type="protein sequence ID" value="EEH50181.2"/>
    <property type="molecule type" value="Genomic_DNA"/>
</dbReference>
<feature type="compositionally biased region" description="Low complexity" evidence="4">
    <location>
        <begin position="10"/>
        <end position="32"/>
    </location>
</feature>
<feature type="compositionally biased region" description="Basic and acidic residues" evidence="4">
    <location>
        <begin position="124"/>
        <end position="133"/>
    </location>
</feature>
<dbReference type="Gene3D" id="2.60.40.10">
    <property type="entry name" value="Immunoglobulins"/>
    <property type="match status" value="1"/>
</dbReference>
<dbReference type="SMART" id="SM01010">
    <property type="entry name" value="AMPKBI"/>
    <property type="match status" value="1"/>
</dbReference>
<dbReference type="GO" id="GO:0005634">
    <property type="term" value="C:nucleus"/>
    <property type="evidence" value="ECO:0007669"/>
    <property type="project" value="TreeGrafter"/>
</dbReference>
<dbReference type="CDD" id="cd02859">
    <property type="entry name" value="E_set_AMPKbeta_like_N"/>
    <property type="match status" value="1"/>
</dbReference>
<dbReference type="GO" id="GO:0007165">
    <property type="term" value="P:signal transduction"/>
    <property type="evidence" value="ECO:0007669"/>
    <property type="project" value="TreeGrafter"/>
</dbReference>